<comment type="caution">
    <text evidence="2">The sequence shown here is derived from an EMBL/GenBank/DDBJ whole genome shotgun (WGS) entry which is preliminary data.</text>
</comment>
<feature type="chain" id="PRO_5047238506" description="Secreted protein" evidence="1">
    <location>
        <begin position="25"/>
        <end position="187"/>
    </location>
</feature>
<organism evidence="2 3">
    <name type="scientific">Streptomyces stramineus</name>
    <dbReference type="NCBI Taxonomy" id="173861"/>
    <lineage>
        <taxon>Bacteria</taxon>
        <taxon>Bacillati</taxon>
        <taxon>Actinomycetota</taxon>
        <taxon>Actinomycetes</taxon>
        <taxon>Kitasatosporales</taxon>
        <taxon>Streptomycetaceae</taxon>
        <taxon>Streptomyces</taxon>
    </lineage>
</organism>
<reference evidence="2 3" key="1">
    <citation type="journal article" date="2019" name="Int. J. Syst. Evol. Microbiol.">
        <title>The Global Catalogue of Microorganisms (GCM) 10K type strain sequencing project: providing services to taxonomists for standard genome sequencing and annotation.</title>
        <authorList>
            <consortium name="The Broad Institute Genomics Platform"/>
            <consortium name="The Broad Institute Genome Sequencing Center for Infectious Disease"/>
            <person name="Wu L."/>
            <person name="Ma J."/>
        </authorList>
    </citation>
    <scope>NUCLEOTIDE SEQUENCE [LARGE SCALE GENOMIC DNA]</scope>
    <source>
        <strain evidence="2 3">JCM 10649</strain>
    </source>
</reference>
<evidence type="ECO:0000313" key="3">
    <source>
        <dbReference type="Proteomes" id="UP001499895"/>
    </source>
</evidence>
<protein>
    <recommendedName>
        <fullName evidence="4">Secreted protein</fullName>
    </recommendedName>
</protein>
<keyword evidence="1" id="KW-0732">Signal</keyword>
<evidence type="ECO:0000313" key="2">
    <source>
        <dbReference type="EMBL" id="GAA0485129.1"/>
    </source>
</evidence>
<feature type="signal peptide" evidence="1">
    <location>
        <begin position="1"/>
        <end position="24"/>
    </location>
</feature>
<name>A0ABN1AW62_9ACTN</name>
<dbReference type="Proteomes" id="UP001499895">
    <property type="component" value="Unassembled WGS sequence"/>
</dbReference>
<dbReference type="RefSeq" id="WP_344095442.1">
    <property type="nucleotide sequence ID" value="NZ_BAAAHB010000086.1"/>
</dbReference>
<proteinExistence type="predicted"/>
<gene>
    <name evidence="2" type="ORF">GCM10009544_53410</name>
</gene>
<sequence>MVGKRGAAVVLSSLLMMGSSWAWAATGQADSGKPSGEPSGEARESVLCVGASKSDYDPPLTLAPQQSRIRTTAHYACGVEPGGTVPAVGHMEGVAPEASCLGVNSSRLTETVRYGDGKHSVIVYTRNTTVRVAGAITIRLSGEVTEGRGKGQAARRTVSGLPEQLPTECLSSGLTGSTGWAQLEIHP</sequence>
<evidence type="ECO:0008006" key="4">
    <source>
        <dbReference type="Google" id="ProtNLM"/>
    </source>
</evidence>
<keyword evidence="3" id="KW-1185">Reference proteome</keyword>
<dbReference type="EMBL" id="BAAAHB010000086">
    <property type="protein sequence ID" value="GAA0485129.1"/>
    <property type="molecule type" value="Genomic_DNA"/>
</dbReference>
<evidence type="ECO:0000256" key="1">
    <source>
        <dbReference type="SAM" id="SignalP"/>
    </source>
</evidence>
<accession>A0ABN1AW62</accession>